<feature type="transmembrane region" description="Helical" evidence="6">
    <location>
        <begin position="44"/>
        <end position="64"/>
    </location>
</feature>
<dbReference type="Proteomes" id="UP000239863">
    <property type="component" value="Unassembled WGS sequence"/>
</dbReference>
<dbReference type="GeneID" id="75090103"/>
<evidence type="ECO:0000256" key="3">
    <source>
        <dbReference type="ARBA" id="ARBA00022692"/>
    </source>
</evidence>
<evidence type="ECO:0000256" key="5">
    <source>
        <dbReference type="ARBA" id="ARBA00023136"/>
    </source>
</evidence>
<dbReference type="STRING" id="37659.GCA_000703125_01198"/>
<keyword evidence="3 6" id="KW-0812">Transmembrane</keyword>
<keyword evidence="5 6" id="KW-0472">Membrane</keyword>
<evidence type="ECO:0000313" key="7">
    <source>
        <dbReference type="EMBL" id="PPK48052.1"/>
    </source>
</evidence>
<dbReference type="RefSeq" id="WP_029451920.1">
    <property type="nucleotide sequence ID" value="NZ_PTIS01000010.1"/>
</dbReference>
<evidence type="ECO:0000256" key="4">
    <source>
        <dbReference type="ARBA" id="ARBA00022989"/>
    </source>
</evidence>
<dbReference type="GO" id="GO:0022857">
    <property type="term" value="F:transmembrane transporter activity"/>
    <property type="evidence" value="ECO:0007669"/>
    <property type="project" value="InterPro"/>
</dbReference>
<protein>
    <submittedName>
        <fullName evidence="7">EamA-like transporter family protein</fullName>
    </submittedName>
</protein>
<feature type="transmembrane region" description="Helical" evidence="6">
    <location>
        <begin position="70"/>
        <end position="90"/>
    </location>
</feature>
<keyword evidence="4 6" id="KW-1133">Transmembrane helix</keyword>
<comment type="subcellular location">
    <subcellularLocation>
        <location evidence="1">Cell membrane</location>
        <topology evidence="1">Multi-pass membrane protein</topology>
    </subcellularLocation>
</comment>
<sequence>MIYGLLMVNIVLLVLGQTLWKIGMKSVSIELSLRGIFKVLFQPYIFAGLVVYAVATFIWLYILSKSDLSLVYPLQSLCYVLAAFIGIIVFKEYIPPTRWFGIMLILLGAFFVAK</sequence>
<comment type="caution">
    <text evidence="7">The sequence shown here is derived from an EMBL/GenBank/DDBJ whole genome shotgun (WGS) entry which is preliminary data.</text>
</comment>
<dbReference type="Gene3D" id="1.10.3730.20">
    <property type="match status" value="1"/>
</dbReference>
<dbReference type="InterPro" id="IPR000390">
    <property type="entry name" value="Small_drug/metabolite_transptr"/>
</dbReference>
<name>A0A2S6FX61_9CLOT</name>
<dbReference type="PANTHER" id="PTHR30561:SF9">
    <property type="entry name" value="4-AMINO-4-DEOXY-L-ARABINOSE-PHOSPHOUNDECAPRENOL FLIPPASE SUBUNIT ARNF-RELATED"/>
    <property type="match status" value="1"/>
</dbReference>
<accession>A0A2S6FX61</accession>
<dbReference type="SUPFAM" id="SSF103481">
    <property type="entry name" value="Multidrug resistance efflux transporter EmrE"/>
    <property type="match status" value="1"/>
</dbReference>
<dbReference type="EMBL" id="PTIS01000010">
    <property type="protein sequence ID" value="PPK48052.1"/>
    <property type="molecule type" value="Genomic_DNA"/>
</dbReference>
<proteinExistence type="predicted"/>
<dbReference type="InterPro" id="IPR037185">
    <property type="entry name" value="EmrE-like"/>
</dbReference>
<dbReference type="AlphaFoldDB" id="A0A2S6FX61"/>
<evidence type="ECO:0000256" key="1">
    <source>
        <dbReference type="ARBA" id="ARBA00004651"/>
    </source>
</evidence>
<keyword evidence="2" id="KW-1003">Cell membrane</keyword>
<dbReference type="GO" id="GO:0005886">
    <property type="term" value="C:plasma membrane"/>
    <property type="evidence" value="ECO:0007669"/>
    <property type="project" value="UniProtKB-SubCell"/>
</dbReference>
<dbReference type="PANTHER" id="PTHR30561">
    <property type="entry name" value="SMR FAMILY PROTON-DEPENDENT DRUG EFFLUX TRANSPORTER SUGE"/>
    <property type="match status" value="1"/>
</dbReference>
<reference evidence="7 8" key="1">
    <citation type="submission" date="2018-02" db="EMBL/GenBank/DDBJ databases">
        <title>Genomic Encyclopedia of Archaeal and Bacterial Type Strains, Phase II (KMG-II): from individual species to whole genera.</title>
        <authorList>
            <person name="Goeker M."/>
        </authorList>
    </citation>
    <scope>NUCLEOTIDE SEQUENCE [LARGE SCALE GENOMIC DNA]</scope>
    <source>
        <strain evidence="7 8">DSM 15099</strain>
    </source>
</reference>
<evidence type="ECO:0000313" key="8">
    <source>
        <dbReference type="Proteomes" id="UP000239863"/>
    </source>
</evidence>
<evidence type="ECO:0000256" key="2">
    <source>
        <dbReference type="ARBA" id="ARBA00022475"/>
    </source>
</evidence>
<feature type="transmembrane region" description="Helical" evidence="6">
    <location>
        <begin position="97"/>
        <end position="113"/>
    </location>
</feature>
<dbReference type="OrthoDB" id="513492at2"/>
<gene>
    <name evidence="7" type="ORF">BD821_11016</name>
</gene>
<evidence type="ECO:0000256" key="6">
    <source>
        <dbReference type="SAM" id="Phobius"/>
    </source>
</evidence>
<feature type="transmembrane region" description="Helical" evidence="6">
    <location>
        <begin position="6"/>
        <end position="23"/>
    </location>
</feature>
<organism evidence="7 8">
    <name type="scientific">Clostridium algidicarnis DSM 15099</name>
    <dbReference type="NCBI Taxonomy" id="1121295"/>
    <lineage>
        <taxon>Bacteria</taxon>
        <taxon>Bacillati</taxon>
        <taxon>Bacillota</taxon>
        <taxon>Clostridia</taxon>
        <taxon>Eubacteriales</taxon>
        <taxon>Clostridiaceae</taxon>
        <taxon>Clostridium</taxon>
    </lineage>
</organism>